<dbReference type="Pfam" id="PF22967">
    <property type="entry name" value="Ig_NUP210_1st"/>
    <property type="match status" value="1"/>
</dbReference>
<dbReference type="InterPro" id="IPR045197">
    <property type="entry name" value="NUP210-like"/>
</dbReference>
<evidence type="ECO:0000256" key="5">
    <source>
        <dbReference type="ARBA" id="ARBA00022989"/>
    </source>
</evidence>
<dbReference type="InterPro" id="IPR055096">
    <property type="entry name" value="Ig_NUP210_1st"/>
</dbReference>
<dbReference type="Pfam" id="PF24425">
    <property type="entry name" value="Ig_GP210_15th"/>
    <property type="match status" value="1"/>
</dbReference>
<keyword evidence="5 10" id="KW-1133">Transmembrane helix</keyword>
<dbReference type="GO" id="GO:0031965">
    <property type="term" value="C:nuclear membrane"/>
    <property type="evidence" value="ECO:0007669"/>
    <property type="project" value="UniProtKB-SubCell"/>
</dbReference>
<evidence type="ECO:0000256" key="9">
    <source>
        <dbReference type="SAM" id="MobiDB-lite"/>
    </source>
</evidence>
<dbReference type="SUPFAM" id="SSF49373">
    <property type="entry name" value="Invasin/intimin cell-adhesion fragments"/>
    <property type="match status" value="1"/>
</dbReference>
<evidence type="ECO:0000256" key="2">
    <source>
        <dbReference type="ARBA" id="ARBA00007313"/>
    </source>
</evidence>
<evidence type="ECO:0000313" key="13">
    <source>
        <dbReference type="EMBL" id="KAG9446505.1"/>
    </source>
</evidence>
<evidence type="ECO:0000256" key="10">
    <source>
        <dbReference type="SAM" id="Phobius"/>
    </source>
</evidence>
<evidence type="ECO:0000256" key="7">
    <source>
        <dbReference type="ARBA" id="ARBA00023180"/>
    </source>
</evidence>
<accession>A0AAV7ECB9</accession>
<keyword evidence="3 10" id="KW-0812">Transmembrane</keyword>
<gene>
    <name evidence="13" type="ORF">H6P81_012633</name>
</gene>
<dbReference type="InterPro" id="IPR003343">
    <property type="entry name" value="Big_2"/>
</dbReference>
<dbReference type="Pfam" id="PF02368">
    <property type="entry name" value="Big_2"/>
    <property type="match status" value="1"/>
</dbReference>
<dbReference type="InterPro" id="IPR055099">
    <property type="entry name" value="Ig_NUP210_7th"/>
</dbReference>
<keyword evidence="7" id="KW-0325">Glycoprotein</keyword>
<feature type="chain" id="PRO_5043473669" description="BIG2 domain-containing protein" evidence="11">
    <location>
        <begin position="24"/>
        <end position="1947"/>
    </location>
</feature>
<comment type="subcellular location">
    <subcellularLocation>
        <location evidence="1">Nucleus membrane</location>
        <topology evidence="1">Single-pass membrane protein</topology>
    </subcellularLocation>
</comment>
<protein>
    <recommendedName>
        <fullName evidence="12">BIG2 domain-containing protein</fullName>
    </recommendedName>
</protein>
<keyword evidence="8" id="KW-0539">Nucleus</keyword>
<evidence type="ECO:0000256" key="3">
    <source>
        <dbReference type="ARBA" id="ARBA00022692"/>
    </source>
</evidence>
<comment type="similarity">
    <text evidence="2">Belongs to the NUP210 family.</text>
</comment>
<organism evidence="13 14">
    <name type="scientific">Aristolochia fimbriata</name>
    <name type="common">White veined hardy Dutchman's pipe vine</name>
    <dbReference type="NCBI Taxonomy" id="158543"/>
    <lineage>
        <taxon>Eukaryota</taxon>
        <taxon>Viridiplantae</taxon>
        <taxon>Streptophyta</taxon>
        <taxon>Embryophyta</taxon>
        <taxon>Tracheophyta</taxon>
        <taxon>Spermatophyta</taxon>
        <taxon>Magnoliopsida</taxon>
        <taxon>Magnoliidae</taxon>
        <taxon>Piperales</taxon>
        <taxon>Aristolochiaceae</taxon>
        <taxon>Aristolochia</taxon>
    </lineage>
</organism>
<evidence type="ECO:0000256" key="1">
    <source>
        <dbReference type="ARBA" id="ARBA00004590"/>
    </source>
</evidence>
<dbReference type="InterPro" id="IPR056232">
    <property type="entry name" value="Ig_GP210_15th"/>
</dbReference>
<feature type="signal peptide" evidence="11">
    <location>
        <begin position="1"/>
        <end position="23"/>
    </location>
</feature>
<sequence length="1947" mass="213592">MGFLIVLSRLLLLLLVLPSSSHSASGPHIADLTVLLPPRMTNPVEYRLQGSDGCFSWSWDHHDVLFVQPEYNGTDNCSTSARLISIASYNGRKETAVYAADVLSGTVIRCEVFIDKISRIRIFHHSVKLDLDGLASLQVIAFDEEDNVFSSLVGLKFKWHLTPKLSEVNRTFNHLVHVPLRDTSLSDCGGFCGDLNTQIKLEDTGVGSDLFVVRGTEIGQEIVSVYLLEPQFEHVGDKIVLTVAEAMSLDPPSPVFVIIGALLQYSLRVIRQNTPQVIPLPSPYHQWYATNSSVAEVDQTRGLVDALSLGVTSIIVEDTRVAGHVQISMLHVVLPEKLHLYLVPVSTSTEPMDGRTATSSTDPWYLVSELQYVVHVKVFSTGPDAHEMHITKNNPVKLLFNHSALWDTVVVPEEACVKHGWRSSRLIKPSSEGLGSLTAELSFKKGNMEKLEVLKVVQQLMVCSPVKISNGNEKGFPWIIRLPWAPKIYQEVALTARGGCAKTSRDFNWYSSDTATVSVSSAGVVRANKPGKSTIKVVSVFDDMNYDEVVIEVSVPTSIIMLQNFPVEAVVGSYLQAAVTMKTVHGHHFFRCDAFSSFIRWQVLSGSESFRIVNATGELSEHDVLRKALHPISFISPCAWTHLHALNAGRAMLLASLVKELQTSVQSFGVPNILKASCLIAAYNPLVAKQAGHGNEFGGYWIDLETSEAQIDSLYLAPGTELDIILLGGPEPWDHGVEFFESIDISKDDKLLKDGPLVNQASTGNFRLFRISCHTIGNYKLVFSRGNLVGDGHPQPAVATVDMFLICGIPSLITLIVNEPVNRHDFIRSAIQADRGPGKIRVSPISVANSCTIRVAAVGVHDSGRAFANSSSLCLQWELSGCEQLAHWNEPDHRERYECYWERSLVLHNVTGLCVVQATVSGLSSGIHATLFNEVPLLEENSRKDLTDGVRLQLVSSLRVIPQSILLFLDSDVKATLSIIGGTCLLEAIVNDTHVVDIIQPPTSTHCSSLKISPKGLGTALITVHDIGLSPSITASSVVHVADVDWIKIISHEEISLMEGTMKPFDVLAGIRDGSIFDPSQYINMHIRVHIEDGVLDLVDKDGFSIPAREEIQGPTVFIRAAQIGVTKIHVSAKRQSGHELLSQFIKVEVYAPLQILPEDIYLSPGASYVLTVRGGPMIGAVVEYVSMDDEIAQVHRSSGRLFAVSSGNTSIRATAYGHEGAVICEAYGRVEVRIPSKMELNLQSEKLGVGRDMKTWVSSVEGNLFSFYELCKNYEWKVDNDQVLSFQVPGPSNHNELGFMNVVIGRAAGRSRISVSFSCDFVSSGSYRQYISYNASGSLLVASEPPLALGVPITWVLPPFYTSSDLLPAPVDSYNEWNGRSRKGSISYSLLKTCGSKTDFIHEDDISITGGRIKTRESDNIVCILAKELTTGNSAIASCVRVAEVAQVQVTTKDFPFHVAEVAAGAEFELLISLRDALGNSFHEAYGVVPLLVDTNYPDIVSIELSRSENRTQAGVGKVILQANRHGRALIRISMNGNPQKADYIMISVGAHLYPQNPVLNVGHHLNFSVTGRGKSDKSGRWFSGNESVLSVDMLSGEAHAIGEGSSEVFLEDSTLNLQTKVTVLKGASVFVDAPGETLTNVPFPLKGFNFSVRFSDSYSHKVAANESTGDFMYGCRVEPSFVGYAKPWRDLDTGNKYCLFFPYSPEHLVHSIPKLKAGKTELPSHFGEGVLDISITVSLRGGVTGSAHALFIGGFSLLGKSKLNLKANSNKYLISLIGNTDVVFYWHAKDRILVNLLQKDESGIGGHAEYEVKILNGQSFTDRLVIVLPATGQQTEIDVSYVEEDGNLSKTTHGFLWTLILGILFPPFAIVSIRYLQTRPWSRRRLVQTTPVSSPPVTPEQHAGTSGQTPPRTPQPYIEYIRRTIDETPYYRRNGSRRFDPQNTY</sequence>
<dbReference type="InterPro" id="IPR055098">
    <property type="entry name" value="Ig_NUP210_3rd"/>
</dbReference>
<dbReference type="InterPro" id="IPR055097">
    <property type="entry name" value="Ig_NUP210_2nd"/>
</dbReference>
<dbReference type="EMBL" id="JAINDJ010000005">
    <property type="protein sequence ID" value="KAG9446505.1"/>
    <property type="molecule type" value="Genomic_DNA"/>
</dbReference>
<dbReference type="Proteomes" id="UP000825729">
    <property type="component" value="Unassembled WGS sequence"/>
</dbReference>
<reference evidence="13 14" key="1">
    <citation type="submission" date="2021-07" db="EMBL/GenBank/DDBJ databases">
        <title>The Aristolochia fimbriata genome: insights into angiosperm evolution, floral development and chemical biosynthesis.</title>
        <authorList>
            <person name="Jiao Y."/>
        </authorList>
    </citation>
    <scope>NUCLEOTIDE SEQUENCE [LARGE SCALE GENOMIC DNA]</scope>
    <source>
        <strain evidence="13">IBCAS-2021</strain>
        <tissue evidence="13">Leaf</tissue>
    </source>
</reference>
<feature type="region of interest" description="Disordered" evidence="9">
    <location>
        <begin position="1890"/>
        <end position="1919"/>
    </location>
</feature>
<name>A0AAV7ECB9_ARIFI</name>
<dbReference type="InterPro" id="IPR008964">
    <property type="entry name" value="Invasin/intimin_cell_adhesion"/>
</dbReference>
<dbReference type="Pfam" id="PF22969">
    <property type="entry name" value="Ig_NUP210_2nd"/>
    <property type="match status" value="1"/>
</dbReference>
<keyword evidence="14" id="KW-1185">Reference proteome</keyword>
<keyword evidence="6 10" id="KW-0472">Membrane</keyword>
<dbReference type="PANTHER" id="PTHR23019">
    <property type="entry name" value="NUCLEAR PORE MEMBRANE GLYCOPROTEIN GP210-RELATED"/>
    <property type="match status" value="1"/>
</dbReference>
<evidence type="ECO:0000256" key="11">
    <source>
        <dbReference type="SAM" id="SignalP"/>
    </source>
</evidence>
<dbReference type="Pfam" id="PF22962">
    <property type="entry name" value="Ig_NUP210_7th"/>
    <property type="match status" value="1"/>
</dbReference>
<evidence type="ECO:0000256" key="8">
    <source>
        <dbReference type="ARBA" id="ARBA00023242"/>
    </source>
</evidence>
<dbReference type="SMART" id="SM00635">
    <property type="entry name" value="BID_2"/>
    <property type="match status" value="3"/>
</dbReference>
<dbReference type="PANTHER" id="PTHR23019:SF0">
    <property type="entry name" value="NUCLEAR PORE MEMBRANE GLYCOPROTEIN 210"/>
    <property type="match status" value="1"/>
</dbReference>
<feature type="transmembrane region" description="Helical" evidence="10">
    <location>
        <begin position="1857"/>
        <end position="1878"/>
    </location>
</feature>
<dbReference type="Pfam" id="PF24427">
    <property type="entry name" value="Ig_GP210_16th"/>
    <property type="match status" value="1"/>
</dbReference>
<feature type="domain" description="BIG2" evidence="12">
    <location>
        <begin position="475"/>
        <end position="551"/>
    </location>
</feature>
<evidence type="ECO:0000256" key="4">
    <source>
        <dbReference type="ARBA" id="ARBA00022729"/>
    </source>
</evidence>
<dbReference type="Pfam" id="PF22963">
    <property type="entry name" value="Ig_NUP210_3rd"/>
    <property type="match status" value="1"/>
</dbReference>
<evidence type="ECO:0000259" key="12">
    <source>
        <dbReference type="SMART" id="SM00635"/>
    </source>
</evidence>
<evidence type="ECO:0000256" key="6">
    <source>
        <dbReference type="ARBA" id="ARBA00023136"/>
    </source>
</evidence>
<keyword evidence="4 11" id="KW-0732">Signal</keyword>
<feature type="domain" description="BIG2" evidence="12">
    <location>
        <begin position="1150"/>
        <end position="1226"/>
    </location>
</feature>
<feature type="domain" description="BIG2" evidence="12">
    <location>
        <begin position="1548"/>
        <end position="1624"/>
    </location>
</feature>
<proteinExistence type="inferred from homology"/>
<dbReference type="Gene3D" id="2.60.40.1080">
    <property type="match status" value="1"/>
</dbReference>
<comment type="caution">
    <text evidence="13">The sequence shown here is derived from an EMBL/GenBank/DDBJ whole genome shotgun (WGS) entry which is preliminary data.</text>
</comment>
<evidence type="ECO:0000313" key="14">
    <source>
        <dbReference type="Proteomes" id="UP000825729"/>
    </source>
</evidence>
<dbReference type="InterPro" id="IPR056233">
    <property type="entry name" value="Ig_GP210_16th"/>
</dbReference>